<evidence type="ECO:0000256" key="2">
    <source>
        <dbReference type="ARBA" id="ARBA00007357"/>
    </source>
</evidence>
<evidence type="ECO:0000256" key="8">
    <source>
        <dbReference type="SAM" id="MobiDB-lite"/>
    </source>
</evidence>
<proteinExistence type="inferred from homology"/>
<evidence type="ECO:0000313" key="12">
    <source>
        <dbReference type="EMBL" id="CAD9705629.1"/>
    </source>
</evidence>
<dbReference type="InterPro" id="IPR042089">
    <property type="entry name" value="Peptidase_M13_dom_2"/>
</dbReference>
<sequence>MPTLELGTRSVDADCDGSSQANDDIADDQDSFLGQGRVLRDGEQKNKQRNAFMIALGGFITGMFIALMVTPRKGGESVACETAACIDYADRILKSMNPEVDPCEDFAEYVCGNWNYSNPIPKHKGYHTVLSKINDENNYKLKLILQSPPVKGKDHEKKAKDFYTSCMGLQNIETTGAAPMHRFKTDFLLEDWRQTWSDGNWTLSDWRKLEAILVKFHLRNIDAIFAVGVGTDDKDSTSHVMFLNQGPLSLPSRDFYIDKDRNSDQKLVALRNYVHKIVNNAFPGELAESDAVEIVDFEIEIAKVMETKVYLRNPVERYNKIAVSKLGTITSDFDLAAYVDLLAGATKLKREINHVIVPSPRFFTKLQKVLKKQKKSVVFNYLLFRLVDSFAHHLSLSFVDILFEFSKVVYGSSKKTDRWELCVSRTKTYLGFMVGRLYVERYFSPNSKALASKIIAGIHSSFRNSIASLEWMDKTTQKLALEKADAMGKKLGYPGFLLNDTQLSKFYSDFQVEAGSYIDNVMHGRNHLVSKAMEKLSAKVDPSEWQLSPATVNAYYSQSKNEIVFPAGIMQPPLFHEEYPKAVNYGSQGMVCAHEFLHAFDSSGALYGPKGNLQRWWGNDTYVTFRKKTKCLTDQYSQYQVNGDHVNGEMTLGENIADNGGVKQAFLAYQSWLKARGGEDQKLPGLQHFTSEQLFFVSYGHTWCGSRNKESAHIAIVSDVHSPGRFRIQGVLSNSNFFSKAFNCRAGSGMNPVRDKCEIF</sequence>
<keyword evidence="4" id="KW-0479">Metal-binding</keyword>
<evidence type="ECO:0000259" key="11">
    <source>
        <dbReference type="Pfam" id="PF05649"/>
    </source>
</evidence>
<dbReference type="InterPro" id="IPR018497">
    <property type="entry name" value="Peptidase_M13_C"/>
</dbReference>
<dbReference type="InterPro" id="IPR024079">
    <property type="entry name" value="MetalloPept_cat_dom_sf"/>
</dbReference>
<dbReference type="InterPro" id="IPR000718">
    <property type="entry name" value="Peptidase_M13"/>
</dbReference>
<accession>A0A7S2SR21</accession>
<dbReference type="PRINTS" id="PR00786">
    <property type="entry name" value="NEPRILYSIN"/>
</dbReference>
<keyword evidence="6" id="KW-0862">Zinc</keyword>
<name>A0A7S2SR21_9STRA</name>
<dbReference type="GO" id="GO:0016485">
    <property type="term" value="P:protein processing"/>
    <property type="evidence" value="ECO:0007669"/>
    <property type="project" value="TreeGrafter"/>
</dbReference>
<keyword evidence="9" id="KW-0812">Transmembrane</keyword>
<dbReference type="PANTHER" id="PTHR11733">
    <property type="entry name" value="ZINC METALLOPROTEASE FAMILY M13 NEPRILYSIN-RELATED"/>
    <property type="match status" value="1"/>
</dbReference>
<organism evidence="12">
    <name type="scientific">Mucochytrium quahogii</name>
    <dbReference type="NCBI Taxonomy" id="96639"/>
    <lineage>
        <taxon>Eukaryota</taxon>
        <taxon>Sar</taxon>
        <taxon>Stramenopiles</taxon>
        <taxon>Bigyra</taxon>
        <taxon>Labyrinthulomycetes</taxon>
        <taxon>Thraustochytrida</taxon>
        <taxon>Thraustochytriidae</taxon>
        <taxon>Mucochytrium</taxon>
    </lineage>
</organism>
<evidence type="ECO:0000256" key="1">
    <source>
        <dbReference type="ARBA" id="ARBA00001947"/>
    </source>
</evidence>
<dbReference type="Pfam" id="PF05649">
    <property type="entry name" value="Peptidase_M13_N"/>
    <property type="match status" value="1"/>
</dbReference>
<evidence type="ECO:0008006" key="13">
    <source>
        <dbReference type="Google" id="ProtNLM"/>
    </source>
</evidence>
<reference evidence="12" key="1">
    <citation type="submission" date="2021-01" db="EMBL/GenBank/DDBJ databases">
        <authorList>
            <person name="Corre E."/>
            <person name="Pelletier E."/>
            <person name="Niang G."/>
            <person name="Scheremetjew M."/>
            <person name="Finn R."/>
            <person name="Kale V."/>
            <person name="Holt S."/>
            <person name="Cochrane G."/>
            <person name="Meng A."/>
            <person name="Brown T."/>
            <person name="Cohen L."/>
        </authorList>
    </citation>
    <scope>NUCLEOTIDE SEQUENCE</scope>
    <source>
        <strain evidence="12">NY070348D</strain>
    </source>
</reference>
<keyword evidence="9" id="KW-1133">Transmembrane helix</keyword>
<keyword evidence="7" id="KW-0482">Metalloprotease</keyword>
<dbReference type="PROSITE" id="PS51885">
    <property type="entry name" value="NEPRILYSIN"/>
    <property type="match status" value="1"/>
</dbReference>
<protein>
    <recommendedName>
        <fullName evidence="13">Endothelin-converting enzyme 1</fullName>
    </recommendedName>
</protein>
<evidence type="ECO:0000256" key="7">
    <source>
        <dbReference type="ARBA" id="ARBA00023049"/>
    </source>
</evidence>
<evidence type="ECO:0000256" key="5">
    <source>
        <dbReference type="ARBA" id="ARBA00022801"/>
    </source>
</evidence>
<comment type="similarity">
    <text evidence="2">Belongs to the peptidase M13 family.</text>
</comment>
<keyword evidence="3" id="KW-0645">Protease</keyword>
<dbReference type="EMBL" id="HBHK01026005">
    <property type="protein sequence ID" value="CAD9705629.1"/>
    <property type="molecule type" value="Transcribed_RNA"/>
</dbReference>
<gene>
    <name evidence="12" type="ORF">QSP1433_LOCUS16350</name>
</gene>
<dbReference type="AlphaFoldDB" id="A0A7S2SR21"/>
<dbReference type="Gene3D" id="1.10.1380.10">
    <property type="entry name" value="Neutral endopeptidase , domain2"/>
    <property type="match status" value="1"/>
</dbReference>
<evidence type="ECO:0000259" key="10">
    <source>
        <dbReference type="Pfam" id="PF01431"/>
    </source>
</evidence>
<feature type="transmembrane region" description="Helical" evidence="9">
    <location>
        <begin position="50"/>
        <end position="69"/>
    </location>
</feature>
<evidence type="ECO:0000256" key="4">
    <source>
        <dbReference type="ARBA" id="ARBA00022723"/>
    </source>
</evidence>
<feature type="domain" description="Peptidase M13 N-terminal" evidence="11">
    <location>
        <begin position="102"/>
        <end position="494"/>
    </location>
</feature>
<evidence type="ECO:0000256" key="9">
    <source>
        <dbReference type="SAM" id="Phobius"/>
    </source>
</evidence>
<dbReference type="SUPFAM" id="SSF55486">
    <property type="entry name" value="Metalloproteases ('zincins'), catalytic domain"/>
    <property type="match status" value="1"/>
</dbReference>
<feature type="region of interest" description="Disordered" evidence="8">
    <location>
        <begin position="1"/>
        <end position="27"/>
    </location>
</feature>
<evidence type="ECO:0000256" key="3">
    <source>
        <dbReference type="ARBA" id="ARBA00022670"/>
    </source>
</evidence>
<comment type="cofactor">
    <cofactor evidence="1">
        <name>Zn(2+)</name>
        <dbReference type="ChEBI" id="CHEBI:29105"/>
    </cofactor>
</comment>
<dbReference type="InterPro" id="IPR008753">
    <property type="entry name" value="Peptidase_M13_N"/>
</dbReference>
<feature type="domain" description="Peptidase M13 C-terminal" evidence="10">
    <location>
        <begin position="553"/>
        <end position="755"/>
    </location>
</feature>
<keyword evidence="5" id="KW-0378">Hydrolase</keyword>
<dbReference type="GO" id="GO:0004222">
    <property type="term" value="F:metalloendopeptidase activity"/>
    <property type="evidence" value="ECO:0007669"/>
    <property type="project" value="InterPro"/>
</dbReference>
<dbReference type="GO" id="GO:0046872">
    <property type="term" value="F:metal ion binding"/>
    <property type="evidence" value="ECO:0007669"/>
    <property type="project" value="UniProtKB-KW"/>
</dbReference>
<dbReference type="GO" id="GO:0005886">
    <property type="term" value="C:plasma membrane"/>
    <property type="evidence" value="ECO:0007669"/>
    <property type="project" value="TreeGrafter"/>
</dbReference>
<dbReference type="Pfam" id="PF01431">
    <property type="entry name" value="Peptidase_M13"/>
    <property type="match status" value="1"/>
</dbReference>
<dbReference type="CDD" id="cd08662">
    <property type="entry name" value="M13"/>
    <property type="match status" value="1"/>
</dbReference>
<evidence type="ECO:0000256" key="6">
    <source>
        <dbReference type="ARBA" id="ARBA00022833"/>
    </source>
</evidence>
<keyword evidence="9" id="KW-0472">Membrane</keyword>
<dbReference type="PANTHER" id="PTHR11733:SF167">
    <property type="entry name" value="FI17812P1-RELATED"/>
    <property type="match status" value="1"/>
</dbReference>
<dbReference type="Gene3D" id="3.40.390.10">
    <property type="entry name" value="Collagenase (Catalytic Domain)"/>
    <property type="match status" value="1"/>
</dbReference>